<evidence type="ECO:0000256" key="4">
    <source>
        <dbReference type="ARBA" id="ARBA00022576"/>
    </source>
</evidence>
<dbReference type="Gene3D" id="3.90.1150.10">
    <property type="entry name" value="Aspartate Aminotransferase, domain 1"/>
    <property type="match status" value="1"/>
</dbReference>
<dbReference type="GO" id="GO:0006520">
    <property type="term" value="P:amino acid metabolic process"/>
    <property type="evidence" value="ECO:0007669"/>
    <property type="project" value="InterPro"/>
</dbReference>
<organism evidence="10 11">
    <name type="scientific">Caulobacter mirabilis</name>
    <dbReference type="NCBI Taxonomy" id="69666"/>
    <lineage>
        <taxon>Bacteria</taxon>
        <taxon>Pseudomonadati</taxon>
        <taxon>Pseudomonadota</taxon>
        <taxon>Alphaproteobacteria</taxon>
        <taxon>Caulobacterales</taxon>
        <taxon>Caulobacteraceae</taxon>
        <taxon>Caulobacter</taxon>
    </lineage>
</organism>
<dbReference type="PANTHER" id="PTHR46383:SF1">
    <property type="entry name" value="ASPARTATE AMINOTRANSFERASE"/>
    <property type="match status" value="1"/>
</dbReference>
<dbReference type="OrthoDB" id="9763453at2"/>
<gene>
    <name evidence="10" type="ORF">CSW64_15820</name>
</gene>
<comment type="cofactor">
    <cofactor evidence="1 8">
        <name>pyridoxal 5'-phosphate</name>
        <dbReference type="ChEBI" id="CHEBI:597326"/>
    </cofactor>
</comment>
<sequence>MSLESAALRRIAPSATIAISAKARALKAEGRDVIALSAGEPDFDTPDNIKAAAIKAIQDGKTKYTDPDGMPELKAAICAKFERENGLVYKPSQIHVAPGGKPVIYNALVATLNPGDEVIVPAPYWVSYPDMVLLAGGTPIAIETSADTGFKLDPAALEAAITPNTKWLILNSPSNPSGGAYTRADLRAIADVLLRHPQVWVLTDDMYEHLVFDDFEFVTIAQVEPKLYDRTLTMNGVSKSYAMTGWRIGYAGGPEALIKAMGKMISQTTSNPSSISQWAAVEALNGPQDFIKPNQKLFQKRRDLVVSMLNQAQGIHCPTPEGAFYVYPSVAGLIGKTAPSGKVIETDEDFAGELLESEGVAVVHGAAFGLSPFFRISYATSEDVLEEACARIQRFCGNVK</sequence>
<evidence type="ECO:0000256" key="3">
    <source>
        <dbReference type="ARBA" id="ARBA00011738"/>
    </source>
</evidence>
<protein>
    <recommendedName>
        <fullName evidence="8">Aminotransferase</fullName>
        <ecNumber evidence="8">2.6.1.-</ecNumber>
    </recommendedName>
</protein>
<proteinExistence type="inferred from homology"/>
<evidence type="ECO:0000256" key="6">
    <source>
        <dbReference type="ARBA" id="ARBA00022898"/>
    </source>
</evidence>
<dbReference type="AlphaFoldDB" id="A0A2D2B0H6"/>
<dbReference type="InterPro" id="IPR015422">
    <property type="entry name" value="PyrdxlP-dep_Trfase_small"/>
</dbReference>
<dbReference type="FunFam" id="3.40.640.10:FF:000033">
    <property type="entry name" value="Aspartate aminotransferase"/>
    <property type="match status" value="1"/>
</dbReference>
<dbReference type="EMBL" id="CP024201">
    <property type="protein sequence ID" value="ATQ43756.1"/>
    <property type="molecule type" value="Genomic_DNA"/>
</dbReference>
<dbReference type="Gene3D" id="3.40.640.10">
    <property type="entry name" value="Type I PLP-dependent aspartate aminotransferase-like (Major domain)"/>
    <property type="match status" value="1"/>
</dbReference>
<dbReference type="InterPro" id="IPR015424">
    <property type="entry name" value="PyrdxlP-dep_Trfase"/>
</dbReference>
<evidence type="ECO:0000256" key="2">
    <source>
        <dbReference type="ARBA" id="ARBA00007441"/>
    </source>
</evidence>
<dbReference type="GO" id="GO:0030170">
    <property type="term" value="F:pyridoxal phosphate binding"/>
    <property type="evidence" value="ECO:0007669"/>
    <property type="project" value="InterPro"/>
</dbReference>
<dbReference type="Pfam" id="PF00155">
    <property type="entry name" value="Aminotran_1_2"/>
    <property type="match status" value="1"/>
</dbReference>
<evidence type="ECO:0000313" key="11">
    <source>
        <dbReference type="Proteomes" id="UP000228945"/>
    </source>
</evidence>
<reference evidence="10 11" key="1">
    <citation type="submission" date="2017-10" db="EMBL/GenBank/DDBJ databases">
        <title>Genome sequence of Caulobacter mirabilis FWC38.</title>
        <authorList>
            <person name="Fiebig A."/>
            <person name="Crosson S."/>
        </authorList>
    </citation>
    <scope>NUCLEOTIDE SEQUENCE [LARGE SCALE GENOMIC DNA]</scope>
    <source>
        <strain evidence="10 11">FWC 38</strain>
    </source>
</reference>
<dbReference type="GO" id="GO:0004069">
    <property type="term" value="F:L-aspartate:2-oxoglutarate aminotransferase activity"/>
    <property type="evidence" value="ECO:0007669"/>
    <property type="project" value="UniProtKB-EC"/>
</dbReference>
<dbReference type="PANTHER" id="PTHR46383">
    <property type="entry name" value="ASPARTATE AMINOTRANSFERASE"/>
    <property type="match status" value="1"/>
</dbReference>
<dbReference type="EC" id="2.6.1.-" evidence="8"/>
<evidence type="ECO:0000313" key="10">
    <source>
        <dbReference type="EMBL" id="ATQ43756.1"/>
    </source>
</evidence>
<evidence type="ECO:0000256" key="5">
    <source>
        <dbReference type="ARBA" id="ARBA00022679"/>
    </source>
</evidence>
<comment type="subunit">
    <text evidence="3">Homodimer.</text>
</comment>
<dbReference type="InterPro" id="IPR050596">
    <property type="entry name" value="AspAT/PAT-like"/>
</dbReference>
<evidence type="ECO:0000256" key="1">
    <source>
        <dbReference type="ARBA" id="ARBA00001933"/>
    </source>
</evidence>
<dbReference type="KEGG" id="cmb:CSW64_15820"/>
<dbReference type="InterPro" id="IPR004838">
    <property type="entry name" value="NHTrfase_class1_PyrdxlP-BS"/>
</dbReference>
<dbReference type="RefSeq" id="WP_099623005.1">
    <property type="nucleotide sequence ID" value="NZ_CP024201.1"/>
</dbReference>
<name>A0A2D2B0H6_9CAUL</name>
<keyword evidence="4 8" id="KW-0032">Aminotransferase</keyword>
<feature type="domain" description="Aminotransferase class I/classII large" evidence="9">
    <location>
        <begin position="32"/>
        <end position="392"/>
    </location>
</feature>
<keyword evidence="6" id="KW-0663">Pyridoxal phosphate</keyword>
<dbReference type="InterPro" id="IPR004839">
    <property type="entry name" value="Aminotransferase_I/II_large"/>
</dbReference>
<keyword evidence="11" id="KW-1185">Reference proteome</keyword>
<dbReference type="CDD" id="cd00609">
    <property type="entry name" value="AAT_like"/>
    <property type="match status" value="1"/>
</dbReference>
<evidence type="ECO:0000256" key="7">
    <source>
        <dbReference type="ARBA" id="ARBA00049185"/>
    </source>
</evidence>
<accession>A0A2D2B0H6</accession>
<evidence type="ECO:0000259" key="9">
    <source>
        <dbReference type="Pfam" id="PF00155"/>
    </source>
</evidence>
<dbReference type="PROSITE" id="PS00105">
    <property type="entry name" value="AA_TRANSFER_CLASS_1"/>
    <property type="match status" value="1"/>
</dbReference>
<keyword evidence="5 8" id="KW-0808">Transferase</keyword>
<dbReference type="InterPro" id="IPR015421">
    <property type="entry name" value="PyrdxlP-dep_Trfase_major"/>
</dbReference>
<dbReference type="Proteomes" id="UP000228945">
    <property type="component" value="Chromosome"/>
</dbReference>
<comment type="similarity">
    <text evidence="2 8">Belongs to the class-I pyridoxal-phosphate-dependent aminotransferase family.</text>
</comment>
<evidence type="ECO:0000256" key="8">
    <source>
        <dbReference type="RuleBase" id="RU000481"/>
    </source>
</evidence>
<comment type="catalytic activity">
    <reaction evidence="7">
        <text>L-aspartate + 2-oxoglutarate = oxaloacetate + L-glutamate</text>
        <dbReference type="Rhea" id="RHEA:21824"/>
        <dbReference type="ChEBI" id="CHEBI:16452"/>
        <dbReference type="ChEBI" id="CHEBI:16810"/>
        <dbReference type="ChEBI" id="CHEBI:29985"/>
        <dbReference type="ChEBI" id="CHEBI:29991"/>
        <dbReference type="EC" id="2.6.1.1"/>
    </reaction>
</comment>
<dbReference type="SUPFAM" id="SSF53383">
    <property type="entry name" value="PLP-dependent transferases"/>
    <property type="match status" value="1"/>
</dbReference>